<dbReference type="NCBIfam" id="NF009553">
    <property type="entry name" value="PRK12997.1-5"/>
    <property type="match status" value="1"/>
</dbReference>
<dbReference type="InterPro" id="IPR036095">
    <property type="entry name" value="PTS_EIIB-like_sf"/>
</dbReference>
<evidence type="ECO:0000256" key="3">
    <source>
        <dbReference type="ARBA" id="ARBA00022448"/>
    </source>
</evidence>
<dbReference type="Pfam" id="PF02302">
    <property type="entry name" value="PTS_IIB"/>
    <property type="match status" value="1"/>
</dbReference>
<evidence type="ECO:0000259" key="16">
    <source>
        <dbReference type="PROSITE" id="PS51099"/>
    </source>
</evidence>
<keyword evidence="5" id="KW-0762">Sugar transport</keyword>
<dbReference type="Pfam" id="PF03611">
    <property type="entry name" value="EIIC-GAT"/>
    <property type="match status" value="1"/>
</dbReference>
<keyword evidence="9 15" id="KW-1133">Transmembrane helix</keyword>
<gene>
    <name evidence="17" type="ORF">NX779_00255</name>
</gene>
<feature type="transmembrane region" description="Helical" evidence="15">
    <location>
        <begin position="6"/>
        <end position="32"/>
    </location>
</feature>
<dbReference type="PROSITE" id="PS51099">
    <property type="entry name" value="PTS_EIIB_TYPE_2"/>
    <property type="match status" value="1"/>
</dbReference>
<feature type="transmembrane region" description="Helical" evidence="15">
    <location>
        <begin position="281"/>
        <end position="303"/>
    </location>
</feature>
<keyword evidence="3" id="KW-0813">Transport</keyword>
<evidence type="ECO:0000256" key="10">
    <source>
        <dbReference type="ARBA" id="ARBA00023136"/>
    </source>
</evidence>
<evidence type="ECO:0000256" key="6">
    <source>
        <dbReference type="ARBA" id="ARBA00022679"/>
    </source>
</evidence>
<comment type="similarity">
    <text evidence="12">Belongs to the UlaA family.</text>
</comment>
<feature type="transmembrane region" description="Helical" evidence="15">
    <location>
        <begin position="156"/>
        <end position="178"/>
    </location>
</feature>
<feature type="domain" description="PTS EIIB type-2" evidence="16">
    <location>
        <begin position="518"/>
        <end position="605"/>
    </location>
</feature>
<dbReference type="NCBIfam" id="NF007094">
    <property type="entry name" value="PRK09548.1"/>
    <property type="match status" value="1"/>
</dbReference>
<dbReference type="InterPro" id="IPR051562">
    <property type="entry name" value="Ascorbate-PTS_EIIC"/>
</dbReference>
<name>A0ABY5U1B6_9MOLU</name>
<keyword evidence="6" id="KW-0808">Transferase</keyword>
<dbReference type="CDD" id="cd05563">
    <property type="entry name" value="PTS_IIB_ascorbate"/>
    <property type="match status" value="1"/>
</dbReference>
<evidence type="ECO:0000313" key="17">
    <source>
        <dbReference type="EMBL" id="UWD35079.1"/>
    </source>
</evidence>
<comment type="subunit">
    <text evidence="2">Homodimer.</text>
</comment>
<organism evidence="17 18">
    <name type="scientific">Mycoplasma cottewii</name>
    <dbReference type="NCBI Taxonomy" id="51364"/>
    <lineage>
        <taxon>Bacteria</taxon>
        <taxon>Bacillati</taxon>
        <taxon>Mycoplasmatota</taxon>
        <taxon>Mollicutes</taxon>
        <taxon>Mycoplasmataceae</taxon>
        <taxon>Mycoplasma</taxon>
    </lineage>
</organism>
<feature type="transmembrane region" description="Helical" evidence="15">
    <location>
        <begin position="338"/>
        <end position="360"/>
    </location>
</feature>
<evidence type="ECO:0000256" key="11">
    <source>
        <dbReference type="ARBA" id="ARBA00037387"/>
    </source>
</evidence>
<dbReference type="Proteomes" id="UP001059819">
    <property type="component" value="Chromosome"/>
</dbReference>
<keyword evidence="7" id="KW-0598">Phosphotransferase system</keyword>
<keyword evidence="18" id="KW-1185">Reference proteome</keyword>
<feature type="transmembrane region" description="Helical" evidence="15">
    <location>
        <begin position="44"/>
        <end position="65"/>
    </location>
</feature>
<dbReference type="PANTHER" id="PTHR33843">
    <property type="entry name" value="ASCORBATE-SPECIFIC PTS SYSTEM EIIC COMPONENT"/>
    <property type="match status" value="1"/>
</dbReference>
<keyword evidence="8 15" id="KW-0812">Transmembrane</keyword>
<feature type="transmembrane region" description="Helical" evidence="15">
    <location>
        <begin position="397"/>
        <end position="421"/>
    </location>
</feature>
<feature type="transmembrane region" description="Helical" evidence="15">
    <location>
        <begin position="131"/>
        <end position="150"/>
    </location>
</feature>
<comment type="function">
    <text evidence="11">The phosphoenolpyruvate-dependent sugar phosphotransferase system (sugar PTS), a major carbohydrate active transport system, catalyzes the phosphorylation of incoming sugar substrates concomitantly with their translocation across the cell membrane. The enzyme II UlaABC PTS system is involved in ascorbate transport.</text>
</comment>
<evidence type="ECO:0000256" key="2">
    <source>
        <dbReference type="ARBA" id="ARBA00011738"/>
    </source>
</evidence>
<feature type="transmembrane region" description="Helical" evidence="15">
    <location>
        <begin position="239"/>
        <end position="260"/>
    </location>
</feature>
<comment type="subcellular location">
    <subcellularLocation>
        <location evidence="1">Cell membrane</location>
        <topology evidence="1">Multi-pass membrane protein</topology>
    </subcellularLocation>
</comment>
<reference evidence="17" key="1">
    <citation type="submission" date="2022-08" db="EMBL/GenBank/DDBJ databases">
        <title>Complete genome sequence of Mycoplasma cottewii type strain VIS.</title>
        <authorList>
            <person name="Spergser J."/>
        </authorList>
    </citation>
    <scope>NUCLEOTIDE SEQUENCE</scope>
    <source>
        <strain evidence="17">VIS</strain>
    </source>
</reference>
<dbReference type="InterPro" id="IPR013011">
    <property type="entry name" value="PTS_EIIB_2"/>
</dbReference>
<keyword evidence="4" id="KW-1003">Cell membrane</keyword>
<dbReference type="PANTHER" id="PTHR33843:SF4">
    <property type="entry name" value="ASCORBATE-SPECIFIC PTS SYSTEM EIIC COMPONENT"/>
    <property type="match status" value="1"/>
</dbReference>
<dbReference type="Gene3D" id="3.40.50.2300">
    <property type="match status" value="1"/>
</dbReference>
<feature type="transmembrane region" description="Helical" evidence="15">
    <location>
        <begin position="98"/>
        <end position="119"/>
    </location>
</feature>
<dbReference type="EMBL" id="CP103424">
    <property type="protein sequence ID" value="UWD35079.1"/>
    <property type="molecule type" value="Genomic_DNA"/>
</dbReference>
<feature type="transmembrane region" description="Helical" evidence="15">
    <location>
        <begin position="457"/>
        <end position="479"/>
    </location>
</feature>
<evidence type="ECO:0000256" key="1">
    <source>
        <dbReference type="ARBA" id="ARBA00004651"/>
    </source>
</evidence>
<dbReference type="NCBIfam" id="NF006920">
    <property type="entry name" value="PRK09410.1-2"/>
    <property type="match status" value="1"/>
</dbReference>
<evidence type="ECO:0000256" key="8">
    <source>
        <dbReference type="ARBA" id="ARBA00022692"/>
    </source>
</evidence>
<evidence type="ECO:0000256" key="7">
    <source>
        <dbReference type="ARBA" id="ARBA00022683"/>
    </source>
</evidence>
<evidence type="ECO:0000256" key="5">
    <source>
        <dbReference type="ARBA" id="ARBA00022597"/>
    </source>
</evidence>
<dbReference type="InterPro" id="IPR004703">
    <property type="entry name" value="PTS_sugar-sp_permease"/>
</dbReference>
<proteinExistence type="inferred from homology"/>
<evidence type="ECO:0000256" key="15">
    <source>
        <dbReference type="SAM" id="Phobius"/>
    </source>
</evidence>
<evidence type="ECO:0000256" key="13">
    <source>
        <dbReference type="ARBA" id="ARBA00039702"/>
    </source>
</evidence>
<dbReference type="SUPFAM" id="SSF52794">
    <property type="entry name" value="PTS system IIB component-like"/>
    <property type="match status" value="1"/>
</dbReference>
<evidence type="ECO:0000256" key="14">
    <source>
        <dbReference type="ARBA" id="ARBA00042859"/>
    </source>
</evidence>
<protein>
    <recommendedName>
        <fullName evidence="13">Ascorbate-specific PTS system EIIC component</fullName>
    </recommendedName>
    <alternativeName>
        <fullName evidence="14">Ascorbate-specific permease IIC component UlaA</fullName>
    </alternativeName>
</protein>
<keyword evidence="10 15" id="KW-0472">Membrane</keyword>
<accession>A0ABY5U1B6</accession>
<evidence type="ECO:0000256" key="12">
    <source>
        <dbReference type="ARBA" id="ARBA00038218"/>
    </source>
</evidence>
<evidence type="ECO:0000313" key="18">
    <source>
        <dbReference type="Proteomes" id="UP001059819"/>
    </source>
</evidence>
<dbReference type="RefSeq" id="WP_259430237.1">
    <property type="nucleotide sequence ID" value="NZ_CP103424.1"/>
</dbReference>
<sequence>MNFGNYILNFFTQFIGTPAILVGLFAFVGCLLQKKKISEAITSTIKTAIGFIIIGAGAGVIAGSISKLGSAFNLLFDRTGVIANNDVIPGLLLQTSNIVLTGSLVMITAMVLNIVLARITRFKYIYLTGHVLFYFSVMFASVMHVAGLNLDKVENIVSTVISGGMLVSMYMVLTPALLNKHVIRITQNENLALGHTGALGYWLSGSIGSLISKMSKKPCKSTEEVNFPKTLAFLRNTNVAIGITMLILYLIIYFTTWAVRGYDAMVVAEIIKKDDDVFVQGLLQSFTFAAGVEIVLIGVRMFIAEIVPSFQGISQKVVPNAKPALDCPIVFPYAPNAVLIGFVSSFIGGIIAMGITILIVSIHGINVNLWVIIIPSIVPHFFVGATCGVFGNAKGGIKGAIIGSFVNGLIISFVPFLFIGLQMVSSLKDNNQIVAWGDGDFLLGIPFGLIAKYSNQFAVWLIPVISAILWILLPVYSLFSKNKNTKLNTKQDKSTTQIDESKNETTKIKTKYDFTKQNKIVAVCGQGLGSSLLIEMNLKNVVKKLDLPIEVIHTNLNSFDSNDESILAVVCGVDLENSINFDRKIVLENLLDPKQAEEKIKEFLE</sequence>
<evidence type="ECO:0000256" key="9">
    <source>
        <dbReference type="ARBA" id="ARBA00022989"/>
    </source>
</evidence>
<dbReference type="InterPro" id="IPR003501">
    <property type="entry name" value="PTS_EIIB_2/3"/>
</dbReference>
<evidence type="ECO:0000256" key="4">
    <source>
        <dbReference type="ARBA" id="ARBA00022475"/>
    </source>
</evidence>
<feature type="transmembrane region" description="Helical" evidence="15">
    <location>
        <begin position="367"/>
        <end position="391"/>
    </location>
</feature>